<evidence type="ECO:0000256" key="5">
    <source>
        <dbReference type="ARBA" id="ARBA00023306"/>
    </source>
</evidence>
<dbReference type="OrthoDB" id="437078at2759"/>
<evidence type="ECO:0000256" key="1">
    <source>
        <dbReference type="ARBA" id="ARBA00004123"/>
    </source>
</evidence>
<evidence type="ECO:0000259" key="9">
    <source>
        <dbReference type="PROSITE" id="PS50158"/>
    </source>
</evidence>
<evidence type="ECO:0000256" key="6">
    <source>
        <dbReference type="PROSITE-ProRule" id="PRU00047"/>
    </source>
</evidence>
<gene>
    <name evidence="10" type="ORF">FCM35_KLT10098</name>
</gene>
<evidence type="ECO:0000313" key="11">
    <source>
        <dbReference type="Proteomes" id="UP000623129"/>
    </source>
</evidence>
<dbReference type="AlphaFoldDB" id="A0A833S017"/>
<evidence type="ECO:0000256" key="7">
    <source>
        <dbReference type="RuleBase" id="RU366049"/>
    </source>
</evidence>
<dbReference type="EMBL" id="SWLB01000002">
    <property type="protein sequence ID" value="KAF3341254.1"/>
    <property type="molecule type" value="Genomic_DNA"/>
</dbReference>
<organism evidence="10 11">
    <name type="scientific">Carex littledalei</name>
    <dbReference type="NCBI Taxonomy" id="544730"/>
    <lineage>
        <taxon>Eukaryota</taxon>
        <taxon>Viridiplantae</taxon>
        <taxon>Streptophyta</taxon>
        <taxon>Embryophyta</taxon>
        <taxon>Tracheophyta</taxon>
        <taxon>Spermatophyta</taxon>
        <taxon>Magnoliopsida</taxon>
        <taxon>Liliopsida</taxon>
        <taxon>Poales</taxon>
        <taxon>Cyperaceae</taxon>
        <taxon>Cyperoideae</taxon>
        <taxon>Cariceae</taxon>
        <taxon>Carex</taxon>
        <taxon>Carex subgen. Euthyceras</taxon>
    </lineage>
</organism>
<dbReference type="GO" id="GO:0043111">
    <property type="term" value="P:replication fork arrest"/>
    <property type="evidence" value="ECO:0007669"/>
    <property type="project" value="TreeGrafter"/>
</dbReference>
<keyword evidence="3 7" id="KW-0227">DNA damage</keyword>
<keyword evidence="4 7" id="KW-0539">Nucleus</keyword>
<evidence type="ECO:0000256" key="8">
    <source>
        <dbReference type="SAM" id="MobiDB-lite"/>
    </source>
</evidence>
<evidence type="ECO:0000256" key="3">
    <source>
        <dbReference type="ARBA" id="ARBA00022763"/>
    </source>
</evidence>
<proteinExistence type="inferred from homology"/>
<dbReference type="GO" id="GO:0031298">
    <property type="term" value="C:replication fork protection complex"/>
    <property type="evidence" value="ECO:0007669"/>
    <property type="project" value="TreeGrafter"/>
</dbReference>
<dbReference type="Proteomes" id="UP000623129">
    <property type="component" value="Unassembled WGS sequence"/>
</dbReference>
<dbReference type="GO" id="GO:0031297">
    <property type="term" value="P:replication fork processing"/>
    <property type="evidence" value="ECO:0007669"/>
    <property type="project" value="UniProtKB-UniRule"/>
</dbReference>
<reference evidence="10" key="1">
    <citation type="submission" date="2020-01" db="EMBL/GenBank/DDBJ databases">
        <title>Genome sequence of Kobresia littledalei, the first chromosome-level genome in the family Cyperaceae.</title>
        <authorList>
            <person name="Qu G."/>
        </authorList>
    </citation>
    <scope>NUCLEOTIDE SEQUENCE</scope>
    <source>
        <strain evidence="10">C.B.Clarke</strain>
        <tissue evidence="10">Leaf</tissue>
    </source>
</reference>
<name>A0A833S017_9POAL</name>
<feature type="domain" description="CCHC-type" evidence="9">
    <location>
        <begin position="9"/>
        <end position="24"/>
    </location>
</feature>
<feature type="compositionally biased region" description="Basic and acidic residues" evidence="8">
    <location>
        <begin position="267"/>
        <end position="278"/>
    </location>
</feature>
<comment type="caution">
    <text evidence="10">The sequence shown here is derived from an EMBL/GenBank/DDBJ whole genome shotgun (WGS) entry which is preliminary data.</text>
</comment>
<evidence type="ECO:0000313" key="10">
    <source>
        <dbReference type="EMBL" id="KAF3341254.1"/>
    </source>
</evidence>
<dbReference type="Pfam" id="PF00098">
    <property type="entry name" value="zf-CCHC"/>
    <property type="match status" value="1"/>
</dbReference>
<dbReference type="GO" id="GO:0003677">
    <property type="term" value="F:DNA binding"/>
    <property type="evidence" value="ECO:0007669"/>
    <property type="project" value="TreeGrafter"/>
</dbReference>
<feature type="compositionally biased region" description="Low complexity" evidence="8">
    <location>
        <begin position="23"/>
        <end position="36"/>
    </location>
</feature>
<keyword evidence="6" id="KW-0862">Zinc</keyword>
<dbReference type="InterPro" id="IPR012923">
    <property type="entry name" value="Csm3"/>
</dbReference>
<comment type="similarity">
    <text evidence="2 7">Belongs to the CSM3 family.</text>
</comment>
<accession>A0A833S017</accession>
<comment type="subcellular location">
    <subcellularLocation>
        <location evidence="1 7">Nucleus</location>
    </subcellularLocation>
</comment>
<dbReference type="GO" id="GO:0006974">
    <property type="term" value="P:DNA damage response"/>
    <property type="evidence" value="ECO:0007669"/>
    <property type="project" value="UniProtKB-KW"/>
</dbReference>
<dbReference type="PROSITE" id="PS50158">
    <property type="entry name" value="ZF_CCHC"/>
    <property type="match status" value="1"/>
</dbReference>
<evidence type="ECO:0000256" key="4">
    <source>
        <dbReference type="ARBA" id="ARBA00023242"/>
    </source>
</evidence>
<protein>
    <submittedName>
        <fullName evidence="10">TIMELESS-interacting protein</fullName>
    </submittedName>
</protein>
<dbReference type="InterPro" id="IPR001878">
    <property type="entry name" value="Znf_CCHC"/>
</dbReference>
<feature type="compositionally biased region" description="Basic and acidic residues" evidence="8">
    <location>
        <begin position="167"/>
        <end position="177"/>
    </location>
</feature>
<feature type="region of interest" description="Disordered" evidence="8">
    <location>
        <begin position="167"/>
        <end position="278"/>
    </location>
</feature>
<keyword evidence="6" id="KW-0479">Metal-binding</keyword>
<evidence type="ECO:0000256" key="2">
    <source>
        <dbReference type="ARBA" id="ARBA00006075"/>
    </source>
</evidence>
<keyword evidence="11" id="KW-1185">Reference proteome</keyword>
<dbReference type="SUPFAM" id="SSF57756">
    <property type="entry name" value="Retrovirus zinc finger-like domains"/>
    <property type="match status" value="1"/>
</dbReference>
<comment type="function">
    <text evidence="7">Plays an important role in the control of DNA replication and the maintenance of replication fork stability.</text>
</comment>
<dbReference type="GO" id="GO:0000076">
    <property type="term" value="P:DNA replication checkpoint signaling"/>
    <property type="evidence" value="ECO:0007669"/>
    <property type="project" value="UniProtKB-UniRule"/>
</dbReference>
<dbReference type="GO" id="GO:0008270">
    <property type="term" value="F:zinc ion binding"/>
    <property type="evidence" value="ECO:0007669"/>
    <property type="project" value="UniProtKB-KW"/>
</dbReference>
<feature type="compositionally biased region" description="Low complexity" evidence="8">
    <location>
        <begin position="44"/>
        <end position="63"/>
    </location>
</feature>
<feature type="compositionally biased region" description="Polar residues" evidence="8">
    <location>
        <begin position="246"/>
        <end position="266"/>
    </location>
</feature>
<dbReference type="InterPro" id="IPR040038">
    <property type="entry name" value="TIPIN/Csm3/Swi3"/>
</dbReference>
<dbReference type="InterPro" id="IPR036875">
    <property type="entry name" value="Znf_CCHC_sf"/>
</dbReference>
<dbReference type="SMART" id="SM00343">
    <property type="entry name" value="ZnF_C2HC"/>
    <property type="match status" value="1"/>
</dbReference>
<feature type="region of interest" description="Disordered" evidence="8">
    <location>
        <begin position="1"/>
        <end position="80"/>
    </location>
</feature>
<feature type="compositionally biased region" description="Acidic residues" evidence="8">
    <location>
        <begin position="181"/>
        <end position="191"/>
    </location>
</feature>
<keyword evidence="6" id="KW-0863">Zinc-finger</keyword>
<dbReference type="PANTHER" id="PTHR13220">
    <property type="entry name" value="TIMELESS INTERACTING-RELATED"/>
    <property type="match status" value="1"/>
</dbReference>
<dbReference type="Pfam" id="PF07962">
    <property type="entry name" value="Swi3"/>
    <property type="match status" value="1"/>
</dbReference>
<keyword evidence="5 7" id="KW-0131">Cell cycle</keyword>
<dbReference type="Gene3D" id="4.10.60.10">
    <property type="entry name" value="Zinc finger, CCHC-type"/>
    <property type="match status" value="1"/>
</dbReference>
<sequence length="310" mass="34084">MAEAAPTGCFKCGRPGHWSRDCPSSSSSAPSNPNASHTPNFSKPKTPFSNSNFSNKSNPSTKSVESSGIDPASRKKARSRPNLTADLLLSDDGLGYVLRHFPRGFKYHGRGHEVTDLGNLIGLYSEWHMRLIPYYSFEQFVQKVERVGASKRVRRCIGELRERVARGGDPTKLHESPFEEPTQENEPDGDTANDPVTDPPDSPHENTPAANDPVPEPADLVDPPEDMLDEIYHNATEEPEAVDGQEVTQPKETSDGQNTEPSSLNEKSNESTVKRTAVELTEEQRARIAANRLKALERAKARALAAQTQS</sequence>
<dbReference type="PANTHER" id="PTHR13220:SF11">
    <property type="entry name" value="TIMELESS-INTERACTING PROTEIN"/>
    <property type="match status" value="1"/>
</dbReference>